<accession>A0A2S2PZF0</accession>
<organism evidence="1">
    <name type="scientific">Sipha flava</name>
    <name type="common">yellow sugarcane aphid</name>
    <dbReference type="NCBI Taxonomy" id="143950"/>
    <lineage>
        <taxon>Eukaryota</taxon>
        <taxon>Metazoa</taxon>
        <taxon>Ecdysozoa</taxon>
        <taxon>Arthropoda</taxon>
        <taxon>Hexapoda</taxon>
        <taxon>Insecta</taxon>
        <taxon>Pterygota</taxon>
        <taxon>Neoptera</taxon>
        <taxon>Paraneoptera</taxon>
        <taxon>Hemiptera</taxon>
        <taxon>Sternorrhyncha</taxon>
        <taxon>Aphidomorpha</taxon>
        <taxon>Aphidoidea</taxon>
        <taxon>Aphididae</taxon>
        <taxon>Sipha</taxon>
    </lineage>
</organism>
<protein>
    <submittedName>
        <fullName evidence="1">Uncharacterized protein</fullName>
    </submittedName>
</protein>
<dbReference type="AlphaFoldDB" id="A0A2S2PZF0"/>
<evidence type="ECO:0000313" key="1">
    <source>
        <dbReference type="EMBL" id="MBY70801.1"/>
    </source>
</evidence>
<sequence length="105" mass="12311">MSATFELRGAKNPISPLCRYTILSINYSVRRSHADIFNQIHCKSDDFDKKKKEDFNAYTIFFLSIICDNITISIFDVTNNDQEIHSLFYTYTIHSHAYINHAIKR</sequence>
<reference evidence="1" key="1">
    <citation type="submission" date="2018-04" db="EMBL/GenBank/DDBJ databases">
        <title>Transcriptome assembly of Sipha flava.</title>
        <authorList>
            <person name="Scully E.D."/>
            <person name="Geib S.M."/>
            <person name="Palmer N.A."/>
            <person name="Koch K."/>
            <person name="Bradshaw J."/>
            <person name="Heng-Moss T."/>
            <person name="Sarath G."/>
        </authorList>
    </citation>
    <scope>NUCLEOTIDE SEQUENCE</scope>
</reference>
<dbReference type="EMBL" id="GGMS01001598">
    <property type="protein sequence ID" value="MBY70801.1"/>
    <property type="molecule type" value="Transcribed_RNA"/>
</dbReference>
<proteinExistence type="predicted"/>
<gene>
    <name evidence="1" type="ORF">g.150818</name>
</gene>
<name>A0A2S2PZF0_9HEMI</name>